<protein>
    <recommendedName>
        <fullName evidence="5">FxsA family protein</fullName>
    </recommendedName>
</protein>
<keyword evidence="2" id="KW-1133">Transmembrane helix</keyword>
<reference evidence="4" key="1">
    <citation type="journal article" date="2019" name="Int. J. Syst. Evol. Microbiol.">
        <title>The Global Catalogue of Microorganisms (GCM) 10K type strain sequencing project: providing services to taxonomists for standard genome sequencing and annotation.</title>
        <authorList>
            <consortium name="The Broad Institute Genomics Platform"/>
            <consortium name="The Broad Institute Genome Sequencing Center for Infectious Disease"/>
            <person name="Wu L."/>
            <person name="Ma J."/>
        </authorList>
    </citation>
    <scope>NUCLEOTIDE SEQUENCE [LARGE SCALE GENOMIC DNA]</scope>
    <source>
        <strain evidence="4">CGMCC 4.7371</strain>
    </source>
</reference>
<dbReference type="InterPro" id="IPR007313">
    <property type="entry name" value="FxsA"/>
</dbReference>
<sequence length="177" mass="18275">MTSSVRRVPGWLLALLFIGVPLLELIVIVRVGQTIGVGWTILLLIADSLFGAWLLKREGSRALAALGAAFSSGRMPAREIADGMLILVGGVLMLTPGFLSDVLGFLCILPMTRPLARGLLTRFVAARLVVLPGGGFGGGGFPGGFPGGGFPGVPPGNGPRPRPEGHGDVVQGEVVED</sequence>
<name>A0ABQ2NBU0_9ACTN</name>
<accession>A0ABQ2NBU0</accession>
<feature type="transmembrane region" description="Helical" evidence="2">
    <location>
        <begin position="12"/>
        <end position="31"/>
    </location>
</feature>
<evidence type="ECO:0008006" key="5">
    <source>
        <dbReference type="Google" id="ProtNLM"/>
    </source>
</evidence>
<organism evidence="3 4">
    <name type="scientific">Nocardioides phosphati</name>
    <dbReference type="NCBI Taxonomy" id="1867775"/>
    <lineage>
        <taxon>Bacteria</taxon>
        <taxon>Bacillati</taxon>
        <taxon>Actinomycetota</taxon>
        <taxon>Actinomycetes</taxon>
        <taxon>Propionibacteriales</taxon>
        <taxon>Nocardioidaceae</taxon>
        <taxon>Nocardioides</taxon>
    </lineage>
</organism>
<evidence type="ECO:0000256" key="2">
    <source>
        <dbReference type="SAM" id="Phobius"/>
    </source>
</evidence>
<dbReference type="Pfam" id="PF04186">
    <property type="entry name" value="FxsA"/>
    <property type="match status" value="1"/>
</dbReference>
<keyword evidence="2" id="KW-0472">Membrane</keyword>
<dbReference type="EMBL" id="BMNI01000007">
    <property type="protein sequence ID" value="GGO91917.1"/>
    <property type="molecule type" value="Genomic_DNA"/>
</dbReference>
<dbReference type="PANTHER" id="PTHR35335">
    <property type="entry name" value="UPF0716 PROTEIN FXSA"/>
    <property type="match status" value="1"/>
</dbReference>
<dbReference type="RefSeq" id="WP_188784545.1">
    <property type="nucleotide sequence ID" value="NZ_BMNI01000007.1"/>
</dbReference>
<evidence type="ECO:0000256" key="1">
    <source>
        <dbReference type="SAM" id="MobiDB-lite"/>
    </source>
</evidence>
<feature type="transmembrane region" description="Helical" evidence="2">
    <location>
        <begin position="37"/>
        <end position="55"/>
    </location>
</feature>
<dbReference type="Proteomes" id="UP000655410">
    <property type="component" value="Unassembled WGS sequence"/>
</dbReference>
<keyword evidence="2" id="KW-0812">Transmembrane</keyword>
<feature type="transmembrane region" description="Helical" evidence="2">
    <location>
        <begin position="84"/>
        <end position="111"/>
    </location>
</feature>
<dbReference type="PANTHER" id="PTHR35335:SF1">
    <property type="entry name" value="UPF0716 PROTEIN FXSA"/>
    <property type="match status" value="1"/>
</dbReference>
<keyword evidence="4" id="KW-1185">Reference proteome</keyword>
<feature type="region of interest" description="Disordered" evidence="1">
    <location>
        <begin position="147"/>
        <end position="177"/>
    </location>
</feature>
<dbReference type="NCBIfam" id="NF008528">
    <property type="entry name" value="PRK11463.1-2"/>
    <property type="match status" value="1"/>
</dbReference>
<gene>
    <name evidence="3" type="ORF">GCM10011584_27130</name>
</gene>
<comment type="caution">
    <text evidence="3">The sequence shown here is derived from an EMBL/GenBank/DDBJ whole genome shotgun (WGS) entry which is preliminary data.</text>
</comment>
<evidence type="ECO:0000313" key="3">
    <source>
        <dbReference type="EMBL" id="GGO91917.1"/>
    </source>
</evidence>
<proteinExistence type="predicted"/>
<evidence type="ECO:0000313" key="4">
    <source>
        <dbReference type="Proteomes" id="UP000655410"/>
    </source>
</evidence>